<evidence type="ECO:0000256" key="1">
    <source>
        <dbReference type="ARBA" id="ARBA00006917"/>
    </source>
</evidence>
<keyword evidence="3" id="KW-0677">Repeat</keyword>
<dbReference type="GO" id="GO:0000724">
    <property type="term" value="P:double-strand break repair via homologous recombination"/>
    <property type="evidence" value="ECO:0007669"/>
    <property type="project" value="TreeGrafter"/>
</dbReference>
<feature type="compositionally biased region" description="Low complexity" evidence="5">
    <location>
        <begin position="894"/>
        <end position="903"/>
    </location>
</feature>
<dbReference type="InterPro" id="IPR020472">
    <property type="entry name" value="WD40_PAC1"/>
</dbReference>
<dbReference type="InterPro" id="IPR015943">
    <property type="entry name" value="WD40/YVTN_repeat-like_dom_sf"/>
</dbReference>
<dbReference type="GO" id="GO:0043130">
    <property type="term" value="F:ubiquitin binding"/>
    <property type="evidence" value="ECO:0007669"/>
    <property type="project" value="TreeGrafter"/>
</dbReference>
<feature type="compositionally biased region" description="Low complexity" evidence="5">
    <location>
        <begin position="833"/>
        <end position="842"/>
    </location>
</feature>
<evidence type="ECO:0000256" key="4">
    <source>
        <dbReference type="PROSITE-ProRule" id="PRU00221"/>
    </source>
</evidence>
<organism evidence="6 7">
    <name type="scientific">Coemansia biformis</name>
    <dbReference type="NCBI Taxonomy" id="1286918"/>
    <lineage>
        <taxon>Eukaryota</taxon>
        <taxon>Fungi</taxon>
        <taxon>Fungi incertae sedis</taxon>
        <taxon>Zoopagomycota</taxon>
        <taxon>Kickxellomycotina</taxon>
        <taxon>Kickxellomycetes</taxon>
        <taxon>Kickxellales</taxon>
        <taxon>Kickxellaceae</taxon>
        <taxon>Coemansia</taxon>
    </lineage>
</organism>
<dbReference type="PROSITE" id="PS50294">
    <property type="entry name" value="WD_REPEATS_REGION"/>
    <property type="match status" value="3"/>
</dbReference>
<feature type="repeat" description="WD" evidence="4">
    <location>
        <begin position="148"/>
        <end position="179"/>
    </location>
</feature>
<comment type="caution">
    <text evidence="6">The sequence shown here is derived from an EMBL/GenBank/DDBJ whole genome shotgun (WGS) entry which is preliminary data.</text>
</comment>
<dbReference type="InterPro" id="IPR001680">
    <property type="entry name" value="WD40_rpt"/>
</dbReference>
<dbReference type="PROSITE" id="PS00678">
    <property type="entry name" value="WD_REPEATS_1"/>
    <property type="match status" value="2"/>
</dbReference>
<feature type="region of interest" description="Disordered" evidence="5">
    <location>
        <begin position="485"/>
        <end position="527"/>
    </location>
</feature>
<keyword evidence="2 4" id="KW-0853">WD repeat</keyword>
<feature type="repeat" description="WD" evidence="4">
    <location>
        <begin position="284"/>
        <end position="325"/>
    </location>
</feature>
<dbReference type="OrthoDB" id="2421129at2759"/>
<feature type="region of interest" description="Disordered" evidence="5">
    <location>
        <begin position="822"/>
        <end position="842"/>
    </location>
</feature>
<feature type="region of interest" description="Disordered" evidence="5">
    <location>
        <begin position="889"/>
        <end position="1093"/>
    </location>
</feature>
<feature type="compositionally biased region" description="Basic and acidic residues" evidence="5">
    <location>
        <begin position="908"/>
        <end position="927"/>
    </location>
</feature>
<dbReference type="InterPro" id="IPR051246">
    <property type="entry name" value="WDR48"/>
</dbReference>
<dbReference type="Gene3D" id="2.130.10.10">
    <property type="entry name" value="YVTN repeat-like/Quinoprotein amine dehydrogenase"/>
    <property type="match status" value="2"/>
</dbReference>
<feature type="repeat" description="WD" evidence="4">
    <location>
        <begin position="191"/>
        <end position="224"/>
    </location>
</feature>
<proteinExistence type="inferred from homology"/>
<dbReference type="InterPro" id="IPR036322">
    <property type="entry name" value="WD40_repeat_dom_sf"/>
</dbReference>
<dbReference type="PRINTS" id="PR00320">
    <property type="entry name" value="GPROTEINBRPT"/>
</dbReference>
<evidence type="ECO:0008006" key="8">
    <source>
        <dbReference type="Google" id="ProtNLM"/>
    </source>
</evidence>
<feature type="region of interest" description="Disordered" evidence="5">
    <location>
        <begin position="432"/>
        <end position="464"/>
    </location>
</feature>
<evidence type="ECO:0000256" key="5">
    <source>
        <dbReference type="SAM" id="MobiDB-lite"/>
    </source>
</evidence>
<evidence type="ECO:0000256" key="3">
    <source>
        <dbReference type="ARBA" id="ARBA00022737"/>
    </source>
</evidence>
<name>A0A9W7YJ62_9FUNG</name>
<feature type="region of interest" description="Disordered" evidence="5">
    <location>
        <begin position="547"/>
        <end position="626"/>
    </location>
</feature>
<feature type="repeat" description="WD" evidence="4">
    <location>
        <begin position="242"/>
        <end position="283"/>
    </location>
</feature>
<evidence type="ECO:0000313" key="7">
    <source>
        <dbReference type="Proteomes" id="UP001143981"/>
    </source>
</evidence>
<feature type="compositionally biased region" description="Polar residues" evidence="5">
    <location>
        <begin position="1052"/>
        <end position="1068"/>
    </location>
</feature>
<feature type="compositionally biased region" description="Low complexity" evidence="5">
    <location>
        <begin position="518"/>
        <end position="527"/>
    </location>
</feature>
<feature type="compositionally biased region" description="Low complexity" evidence="5">
    <location>
        <begin position="432"/>
        <end position="455"/>
    </location>
</feature>
<dbReference type="PANTHER" id="PTHR19862:SF14">
    <property type="entry name" value="WD REPEAT-CONTAINING PROTEIN 48"/>
    <property type="match status" value="1"/>
</dbReference>
<dbReference type="PANTHER" id="PTHR19862">
    <property type="entry name" value="WD REPEAT-CONTAINING PROTEIN 48"/>
    <property type="match status" value="1"/>
</dbReference>
<evidence type="ECO:0000256" key="2">
    <source>
        <dbReference type="ARBA" id="ARBA00022574"/>
    </source>
</evidence>
<dbReference type="PROSITE" id="PS50082">
    <property type="entry name" value="WD_REPEATS_2"/>
    <property type="match status" value="5"/>
</dbReference>
<protein>
    <recommendedName>
        <fullName evidence="8">WD40 repeat-like protein</fullName>
    </recommendedName>
</protein>
<gene>
    <name evidence="6" type="ORF">LPJ61_000106</name>
</gene>
<sequence>MAVPFLASMSYGRAKEARPHRFAYDYGSVDPGMFAPAPERNQPRRAPKRSIAYTIPQPDDASAGAAGQCTDADGHVLGVNALALSVPGGPASEAPETGGLLFSGGRDGVVKVWDLGFPLRQRDDGAGWSVDRRRARQQRPRTRLRASRAVHSDWVNDIVVANSGQTVISASSDQTVRAWAPFREGERPHAVGSHVDYVKALAYSEHRAMVVSGGLDRQIKLWDVGQARPDSGPICALQAFGDASPTSSVYTLACNAQGSLVVSGSPERVVRVWDTRAGRQLTTLAGHTDHIRAVLLSADSELVLSGSSDTTVKLWSMRMRRCLSTYSQHHDSVWALYASHPRFQTFYSASRDGLVAKTIGAGMAAEDGPPHRRPSLTPRSVTGDTLAGPDVLCVAVAQESQGVVRLVATDDVYIWTATKGTKLNRWLDVNARPQESPPAQSQPQPQPQRSRLAAAGDSTDPDEVTQASLIDALQLLHLEHRDAVSGAHGSRVLRSGRHGHRRNRTIDDTGGSSRRGQPRPLSMASMSASAVSPLALAMQAEVARRGTIDEADNEDQFYDAQSSDGGQREGAGPAALAAAAAPDASPLPESPLPSASLIEALSAARSPLSHPQQPRDGRPFSASGHRDRVLIPIRNGGIVPVRAAPDETIHGRHGIRHHRILPNKRHVLAQDTQGRISLWDLLLCRRIHEFPVSAEVSPTSARFPGVFGTDFETVALAIAGEPETVNPWCHVDTRTGVLTVHLYEADVWSAEVHVTDVDGVSQEAIQAMGDHERVNIGQWMLKRLFLGYARARVRQGPIAPQDAALLNRWAAQIPAGEVVPVRLPSQRPPQTPSAPQTQAAAPPMLRAATALAGPLSHVAHDEDVEQQRPAPSIASALVSTAAQLGLIARPRPPVAAEAETEGTGPPPGRREPTPDTASELDRGRGEANSDASSVANSEDDNALGAGSSAGSPRAPGPALPNSSVTRPDGSPRHQHSPSIDAAPPAGLQAPSLQQQPGRGPDADLPGGGSTGKFLSRLRSMRMRKQKSTLTTSTASGSPAGGAPTLPSPDGDSGSQQNKVPQPPSASRTASAPGLVSSGAPGAGAAPGEKAPPARLTRDEFAEWAGPRFPTDTERSMALLQATATHWEQLYSPVVCPRLPLPRNVVIQIFQENTDASEPYCIYRCTADTIASQVPSDSFMSAFCVTDDPLLSFELCMPAWLTDFLLFNRLPAAYQEPAKVAFVLSPSPGTTLPPLANPNARLVANRMLRARKLAIYAVERMGLPLMRQPPPNYVSAVEACMRMCANVSAQPAAATAVATAATDNTGEQAVASDASDASEQHTTNNAYASAFIRAGEVLSEVELAALDDVAWWQESQRAKGGNAPAEYSGRPELYLALFCKGACVSPMYTLSTIKANIWKANSDIQIHYEWADFVRKRVARAQRGQQH</sequence>
<reference evidence="6" key="1">
    <citation type="submission" date="2022-07" db="EMBL/GenBank/DDBJ databases">
        <title>Phylogenomic reconstructions and comparative analyses of Kickxellomycotina fungi.</title>
        <authorList>
            <person name="Reynolds N.K."/>
            <person name="Stajich J.E."/>
            <person name="Barry K."/>
            <person name="Grigoriev I.V."/>
            <person name="Crous P."/>
            <person name="Smith M.E."/>
        </authorList>
    </citation>
    <scope>NUCLEOTIDE SEQUENCE</scope>
    <source>
        <strain evidence="6">BCRC 34381</strain>
    </source>
</reference>
<dbReference type="InterPro" id="IPR019775">
    <property type="entry name" value="WD40_repeat_CS"/>
</dbReference>
<feature type="repeat" description="WD" evidence="4">
    <location>
        <begin position="98"/>
        <end position="115"/>
    </location>
</feature>
<dbReference type="Pfam" id="PF11816">
    <property type="entry name" value="DUF3337"/>
    <property type="match status" value="1"/>
</dbReference>
<comment type="similarity">
    <text evidence="1">Belongs to the WD repeat WDR48 family.</text>
</comment>
<dbReference type="EMBL" id="JANBOI010000001">
    <property type="protein sequence ID" value="KAJ1736320.1"/>
    <property type="molecule type" value="Genomic_DNA"/>
</dbReference>
<dbReference type="SMART" id="SM00320">
    <property type="entry name" value="WD40"/>
    <property type="match status" value="6"/>
</dbReference>
<dbReference type="SUPFAM" id="SSF50978">
    <property type="entry name" value="WD40 repeat-like"/>
    <property type="match status" value="1"/>
</dbReference>
<dbReference type="InterPro" id="IPR021772">
    <property type="entry name" value="WDR48/Bun107"/>
</dbReference>
<accession>A0A9W7YJ62</accession>
<feature type="compositionally biased region" description="Low complexity" evidence="5">
    <location>
        <begin position="1069"/>
        <end position="1093"/>
    </location>
</feature>
<feature type="region of interest" description="Disordered" evidence="5">
    <location>
        <begin position="363"/>
        <end position="382"/>
    </location>
</feature>
<feature type="compositionally biased region" description="Low complexity" evidence="5">
    <location>
        <begin position="571"/>
        <end position="597"/>
    </location>
</feature>
<feature type="compositionally biased region" description="Polar residues" evidence="5">
    <location>
        <begin position="1027"/>
        <end position="1036"/>
    </location>
</feature>
<dbReference type="Pfam" id="PF00400">
    <property type="entry name" value="WD40"/>
    <property type="match status" value="6"/>
</dbReference>
<dbReference type="Proteomes" id="UP001143981">
    <property type="component" value="Unassembled WGS sequence"/>
</dbReference>
<feature type="compositionally biased region" description="Basic residues" evidence="5">
    <location>
        <begin position="494"/>
        <end position="503"/>
    </location>
</feature>
<keyword evidence="7" id="KW-1185">Reference proteome</keyword>
<evidence type="ECO:0000313" key="6">
    <source>
        <dbReference type="EMBL" id="KAJ1736320.1"/>
    </source>
</evidence>
<feature type="compositionally biased region" description="Basic and acidic residues" evidence="5">
    <location>
        <begin position="613"/>
        <end position="626"/>
    </location>
</feature>
<dbReference type="CDD" id="cd00200">
    <property type="entry name" value="WD40"/>
    <property type="match status" value="1"/>
</dbReference>